<dbReference type="RefSeq" id="WP_206254097.1">
    <property type="nucleotide sequence ID" value="NZ_CP071060.1"/>
</dbReference>
<feature type="domain" description="HD-GYP" evidence="1">
    <location>
        <begin position="5"/>
        <end position="202"/>
    </location>
</feature>
<sequence length="220" mass="23626">MVRLNASNPLAHARALIADLALRETCCAGHGERVVVIAERIARRMGLSEHDIEAVRLAAELHDLGKCEIPDAVLTSPASLDREAWDMISAHPTIGARMLAESGDPALTEIAPYVRSHHEYMCGKGYPDGLVGERIPLISRIIALADAYDAMSAPRPYRFASSHPRIMDVLSGEVGIRWDPQVFLAFQAVMQADPALAVKSPPPAIAAWGLSPAGDPAQPS</sequence>
<dbReference type="InterPro" id="IPR003607">
    <property type="entry name" value="HD/PDEase_dom"/>
</dbReference>
<dbReference type="SUPFAM" id="SSF109604">
    <property type="entry name" value="HD-domain/PDEase-like"/>
    <property type="match status" value="1"/>
</dbReference>
<dbReference type="Gene3D" id="1.10.3210.10">
    <property type="entry name" value="Hypothetical protein af1432"/>
    <property type="match status" value="1"/>
</dbReference>
<keyword evidence="3" id="KW-1185">Reference proteome</keyword>
<dbReference type="InterPro" id="IPR037522">
    <property type="entry name" value="HD_GYP_dom"/>
</dbReference>
<dbReference type="PROSITE" id="PS51832">
    <property type="entry name" value="HD_GYP"/>
    <property type="match status" value="1"/>
</dbReference>
<dbReference type="SMART" id="SM00471">
    <property type="entry name" value="HDc"/>
    <property type="match status" value="1"/>
</dbReference>
<dbReference type="PANTHER" id="PTHR45228">
    <property type="entry name" value="CYCLIC DI-GMP PHOSPHODIESTERASE TM_0186-RELATED"/>
    <property type="match status" value="1"/>
</dbReference>
<evidence type="ECO:0000313" key="3">
    <source>
        <dbReference type="Proteomes" id="UP000663570"/>
    </source>
</evidence>
<dbReference type="Proteomes" id="UP000663570">
    <property type="component" value="Chromosome"/>
</dbReference>
<dbReference type="EMBL" id="CP071060">
    <property type="protein sequence ID" value="QSI76407.1"/>
    <property type="molecule type" value="Genomic_DNA"/>
</dbReference>
<dbReference type="InterPro" id="IPR052020">
    <property type="entry name" value="Cyclic_di-GMP/3'3'-cGAMP_PDE"/>
</dbReference>
<evidence type="ECO:0000259" key="1">
    <source>
        <dbReference type="PROSITE" id="PS51832"/>
    </source>
</evidence>
<organism evidence="2 3">
    <name type="scientific">Niveibacterium microcysteis</name>
    <dbReference type="NCBI Taxonomy" id="2811415"/>
    <lineage>
        <taxon>Bacteria</taxon>
        <taxon>Pseudomonadati</taxon>
        <taxon>Pseudomonadota</taxon>
        <taxon>Betaproteobacteria</taxon>
        <taxon>Rhodocyclales</taxon>
        <taxon>Rhodocyclaceae</taxon>
        <taxon>Niveibacterium</taxon>
    </lineage>
</organism>
<protein>
    <submittedName>
        <fullName evidence="2">HD domain-containing protein</fullName>
    </submittedName>
</protein>
<proteinExistence type="predicted"/>
<dbReference type="CDD" id="cd00077">
    <property type="entry name" value="HDc"/>
    <property type="match status" value="1"/>
</dbReference>
<accession>A0ABX7M3S0</accession>
<dbReference type="Pfam" id="PF13487">
    <property type="entry name" value="HD_5"/>
    <property type="match status" value="1"/>
</dbReference>
<gene>
    <name evidence="2" type="ORF">JY500_18400</name>
</gene>
<name>A0ABX7M3S0_9RHOO</name>
<evidence type="ECO:0000313" key="2">
    <source>
        <dbReference type="EMBL" id="QSI76407.1"/>
    </source>
</evidence>
<reference evidence="2 3" key="1">
    <citation type="submission" date="2021-02" db="EMBL/GenBank/DDBJ databases">
        <title>Niveibacterium changnyeongensis HC41.</title>
        <authorList>
            <person name="Kang M."/>
        </authorList>
    </citation>
    <scope>NUCLEOTIDE SEQUENCE [LARGE SCALE GENOMIC DNA]</scope>
    <source>
        <strain evidence="2 3">HC41</strain>
    </source>
</reference>